<comment type="function">
    <text evidence="11">Involved in protein export. Participates in an early event of protein translocation.</text>
</comment>
<keyword evidence="10 11" id="KW-0472">Membrane</keyword>
<keyword evidence="4 11" id="KW-0813">Transport</keyword>
<keyword evidence="7 11" id="KW-0653">Protein transport</keyword>
<organism evidence="13 14">
    <name type="scientific">Chitinimonas prasina</name>
    <dbReference type="NCBI Taxonomy" id="1434937"/>
    <lineage>
        <taxon>Bacteria</taxon>
        <taxon>Pseudomonadati</taxon>
        <taxon>Pseudomonadota</taxon>
        <taxon>Betaproteobacteria</taxon>
        <taxon>Neisseriales</taxon>
        <taxon>Chitinibacteraceae</taxon>
        <taxon>Chitinimonas</taxon>
    </lineage>
</organism>
<evidence type="ECO:0000256" key="12">
    <source>
        <dbReference type="SAM" id="MobiDB-lite"/>
    </source>
</evidence>
<evidence type="ECO:0000256" key="10">
    <source>
        <dbReference type="ARBA" id="ARBA00023136"/>
    </source>
</evidence>
<protein>
    <recommendedName>
        <fullName evidence="3 11">Protein-export membrane protein SecG</fullName>
    </recommendedName>
</protein>
<accession>A0ABQ5YF20</accession>
<gene>
    <name evidence="13" type="ORF">GCM10007907_03390</name>
</gene>
<evidence type="ECO:0000256" key="8">
    <source>
        <dbReference type="ARBA" id="ARBA00022989"/>
    </source>
</evidence>
<dbReference type="InterPro" id="IPR004692">
    <property type="entry name" value="SecG"/>
</dbReference>
<dbReference type="NCBIfam" id="TIGR00810">
    <property type="entry name" value="secG"/>
    <property type="match status" value="1"/>
</dbReference>
<dbReference type="Proteomes" id="UP001156706">
    <property type="component" value="Unassembled WGS sequence"/>
</dbReference>
<evidence type="ECO:0000256" key="11">
    <source>
        <dbReference type="RuleBase" id="RU365087"/>
    </source>
</evidence>
<dbReference type="PANTHER" id="PTHR34182">
    <property type="entry name" value="PROTEIN-EXPORT MEMBRANE PROTEIN SECG"/>
    <property type="match status" value="1"/>
</dbReference>
<comment type="caution">
    <text evidence="13">The sequence shown here is derived from an EMBL/GenBank/DDBJ whole genome shotgun (WGS) entry which is preliminary data.</text>
</comment>
<feature type="compositionally biased region" description="Low complexity" evidence="12">
    <location>
        <begin position="103"/>
        <end position="114"/>
    </location>
</feature>
<keyword evidence="5 11" id="KW-1003">Cell membrane</keyword>
<feature type="transmembrane region" description="Helical" evidence="11">
    <location>
        <begin position="61"/>
        <end position="79"/>
    </location>
</feature>
<dbReference type="Pfam" id="PF03840">
    <property type="entry name" value="SecG"/>
    <property type="match status" value="1"/>
</dbReference>
<evidence type="ECO:0000256" key="7">
    <source>
        <dbReference type="ARBA" id="ARBA00022927"/>
    </source>
</evidence>
<proteinExistence type="inferred from homology"/>
<evidence type="ECO:0000313" key="13">
    <source>
        <dbReference type="EMBL" id="GLR11549.1"/>
    </source>
</evidence>
<dbReference type="PANTHER" id="PTHR34182:SF1">
    <property type="entry name" value="PROTEIN-EXPORT MEMBRANE PROTEIN SECG"/>
    <property type="match status" value="1"/>
</dbReference>
<evidence type="ECO:0000256" key="4">
    <source>
        <dbReference type="ARBA" id="ARBA00022448"/>
    </source>
</evidence>
<evidence type="ECO:0000256" key="1">
    <source>
        <dbReference type="ARBA" id="ARBA00004651"/>
    </source>
</evidence>
<evidence type="ECO:0000256" key="6">
    <source>
        <dbReference type="ARBA" id="ARBA00022692"/>
    </source>
</evidence>
<evidence type="ECO:0000256" key="5">
    <source>
        <dbReference type="ARBA" id="ARBA00022475"/>
    </source>
</evidence>
<keyword evidence="8 11" id="KW-1133">Transmembrane helix</keyword>
<evidence type="ECO:0000256" key="2">
    <source>
        <dbReference type="ARBA" id="ARBA00008445"/>
    </source>
</evidence>
<evidence type="ECO:0000256" key="9">
    <source>
        <dbReference type="ARBA" id="ARBA00023010"/>
    </source>
</evidence>
<feature type="region of interest" description="Disordered" evidence="12">
    <location>
        <begin position="102"/>
        <end position="122"/>
    </location>
</feature>
<reference evidence="14" key="1">
    <citation type="journal article" date="2019" name="Int. J. Syst. Evol. Microbiol.">
        <title>The Global Catalogue of Microorganisms (GCM) 10K type strain sequencing project: providing services to taxonomists for standard genome sequencing and annotation.</title>
        <authorList>
            <consortium name="The Broad Institute Genomics Platform"/>
            <consortium name="The Broad Institute Genome Sequencing Center for Infectious Disease"/>
            <person name="Wu L."/>
            <person name="Ma J."/>
        </authorList>
    </citation>
    <scope>NUCLEOTIDE SEQUENCE [LARGE SCALE GENOMIC DNA]</scope>
    <source>
        <strain evidence="14">NBRC 110044</strain>
    </source>
</reference>
<keyword evidence="6 11" id="KW-0812">Transmembrane</keyword>
<dbReference type="EMBL" id="BSOG01000001">
    <property type="protein sequence ID" value="GLR11549.1"/>
    <property type="molecule type" value="Genomic_DNA"/>
</dbReference>
<keyword evidence="14" id="KW-1185">Reference proteome</keyword>
<name>A0ABQ5YF20_9NEIS</name>
<keyword evidence="9 11" id="KW-0811">Translocation</keyword>
<evidence type="ECO:0000256" key="3">
    <source>
        <dbReference type="ARBA" id="ARBA00017876"/>
    </source>
</evidence>
<evidence type="ECO:0000313" key="14">
    <source>
        <dbReference type="Proteomes" id="UP001156706"/>
    </source>
</evidence>
<comment type="subcellular location">
    <subcellularLocation>
        <location evidence="1 11">Cell membrane</location>
        <topology evidence="1 11">Multi-pass membrane protein</topology>
    </subcellularLocation>
</comment>
<dbReference type="RefSeq" id="WP_284194700.1">
    <property type="nucleotide sequence ID" value="NZ_BSOG01000001.1"/>
</dbReference>
<comment type="similarity">
    <text evidence="2 11">Belongs to the SecG family.</text>
</comment>
<feature type="transmembrane region" description="Helical" evidence="11">
    <location>
        <begin position="6"/>
        <end position="28"/>
    </location>
</feature>
<dbReference type="PRINTS" id="PR01651">
    <property type="entry name" value="SECGEXPORT"/>
</dbReference>
<sequence length="122" mass="12331">MEDLHLWKSLIQVVNLLAAVGVIVLVLLQQGKGADAGAAFGTGSAGSLFGSSGSANFLSRATKYCATIFFASLIGLVLIESRPMGKADAGVMSTVVGDKPAADKQAAPVAPAQDSKQGSIPN</sequence>